<dbReference type="PANTHER" id="PTHR42951">
    <property type="entry name" value="METALLO-BETA-LACTAMASE DOMAIN-CONTAINING"/>
    <property type="match status" value="1"/>
</dbReference>
<evidence type="ECO:0000256" key="2">
    <source>
        <dbReference type="ARBA" id="ARBA00034301"/>
    </source>
</evidence>
<feature type="domain" description="Metallo-beta-lactamase" evidence="4">
    <location>
        <begin position="24"/>
        <end position="217"/>
    </location>
</feature>
<accession>A0ABY1JPV9</accession>
<evidence type="ECO:0000259" key="4">
    <source>
        <dbReference type="SMART" id="SM00849"/>
    </source>
</evidence>
<protein>
    <submittedName>
        <fullName evidence="5">Glyoxylase, beta-lactamase superfamily II</fullName>
    </submittedName>
</protein>
<comment type="function">
    <text evidence="2">Counteracts the endogenous Pycsar antiviral defense system. Phosphodiesterase that enables metal-dependent hydrolysis of host cyclic nucleotide Pycsar defense signals such as cCMP and cUMP.</text>
</comment>
<comment type="caution">
    <text evidence="5">The sequence shown here is derived from an EMBL/GenBank/DDBJ whole genome shotgun (WGS) entry which is preliminary data.</text>
</comment>
<dbReference type="SMART" id="SM00849">
    <property type="entry name" value="Lactamase_B"/>
    <property type="match status" value="1"/>
</dbReference>
<reference evidence="5 6" key="1">
    <citation type="submission" date="2017-01" db="EMBL/GenBank/DDBJ databases">
        <authorList>
            <person name="Varghese N."/>
            <person name="Submissions S."/>
        </authorList>
    </citation>
    <scope>NUCLEOTIDE SEQUENCE [LARGE SCALE GENOMIC DNA]</scope>
    <source>
        <strain evidence="5 6">ATCC 23464</strain>
    </source>
</reference>
<dbReference type="Gene3D" id="3.60.15.10">
    <property type="entry name" value="Ribonuclease Z/Hydroxyacylglutathione hydrolase-like"/>
    <property type="match status" value="1"/>
</dbReference>
<dbReference type="EMBL" id="FTNK01000002">
    <property type="protein sequence ID" value="SIQ55116.1"/>
    <property type="molecule type" value="Genomic_DNA"/>
</dbReference>
<evidence type="ECO:0000313" key="5">
    <source>
        <dbReference type="EMBL" id="SIQ55116.1"/>
    </source>
</evidence>
<evidence type="ECO:0000256" key="1">
    <source>
        <dbReference type="ARBA" id="ARBA00034221"/>
    </source>
</evidence>
<dbReference type="SUPFAM" id="SSF56281">
    <property type="entry name" value="Metallo-hydrolase/oxidoreductase"/>
    <property type="match status" value="1"/>
</dbReference>
<proteinExistence type="predicted"/>
<dbReference type="InterPro" id="IPR036866">
    <property type="entry name" value="RibonucZ/Hydroxyglut_hydro"/>
</dbReference>
<comment type="catalytic activity">
    <reaction evidence="1">
        <text>3',5'-cyclic CMP + H2O = CMP + H(+)</text>
        <dbReference type="Rhea" id="RHEA:72675"/>
        <dbReference type="ChEBI" id="CHEBI:15377"/>
        <dbReference type="ChEBI" id="CHEBI:15378"/>
        <dbReference type="ChEBI" id="CHEBI:58003"/>
        <dbReference type="ChEBI" id="CHEBI:60377"/>
    </reaction>
    <physiologicalReaction direction="left-to-right" evidence="1">
        <dbReference type="Rhea" id="RHEA:72676"/>
    </physiologicalReaction>
</comment>
<dbReference type="Pfam" id="PF00753">
    <property type="entry name" value="Lactamase_B"/>
    <property type="match status" value="1"/>
</dbReference>
<evidence type="ECO:0000256" key="3">
    <source>
        <dbReference type="ARBA" id="ARBA00048505"/>
    </source>
</evidence>
<dbReference type="RefSeq" id="WP_068581696.1">
    <property type="nucleotide sequence ID" value="NZ_FTNK01000002.1"/>
</dbReference>
<sequence length="240" mass="26191">MKILNIVPINISIPLPSMPGKLWTITPTLLSSEDSLILIDTGMPGMIEEIASQMEAAGFSIEQLTGIVLTHQDIDHVGSVTQIMNIHPEIDIYAHPQDKPYIEGDLPPFKALHETLVKKIEANYIVHAREIVNHMISDEDIIDCAGGIIAVHTPGHTPGHISLYHPATKTLIAGDALTNNEGQLEGPNPKQTPDMEEAYRSLSKLSAYDIEKVICYHGGLYDRPDVNKRIAEIAASGPQG</sequence>
<organism evidence="5 6">
    <name type="scientific">Paenibacillus macquariensis</name>
    <dbReference type="NCBI Taxonomy" id="948756"/>
    <lineage>
        <taxon>Bacteria</taxon>
        <taxon>Bacillati</taxon>
        <taxon>Bacillota</taxon>
        <taxon>Bacilli</taxon>
        <taxon>Bacillales</taxon>
        <taxon>Paenibacillaceae</taxon>
        <taxon>Paenibacillus</taxon>
    </lineage>
</organism>
<dbReference type="CDD" id="cd07721">
    <property type="entry name" value="yflN-like_MBL-fold"/>
    <property type="match status" value="1"/>
</dbReference>
<keyword evidence="6" id="KW-1185">Reference proteome</keyword>
<comment type="catalytic activity">
    <reaction evidence="3">
        <text>3',5'-cyclic UMP + H2O = UMP + H(+)</text>
        <dbReference type="Rhea" id="RHEA:70575"/>
        <dbReference type="ChEBI" id="CHEBI:15377"/>
        <dbReference type="ChEBI" id="CHEBI:15378"/>
        <dbReference type="ChEBI" id="CHEBI:57865"/>
        <dbReference type="ChEBI" id="CHEBI:184387"/>
    </reaction>
    <physiologicalReaction direction="left-to-right" evidence="3">
        <dbReference type="Rhea" id="RHEA:70576"/>
    </physiologicalReaction>
</comment>
<dbReference type="InterPro" id="IPR050855">
    <property type="entry name" value="NDM-1-like"/>
</dbReference>
<name>A0ABY1JPV9_9BACL</name>
<dbReference type="PANTHER" id="PTHR42951:SF15">
    <property type="entry name" value="METALLO-BETA-LACTAMASE SUPERFAMILY PROTEIN"/>
    <property type="match status" value="1"/>
</dbReference>
<dbReference type="InterPro" id="IPR001279">
    <property type="entry name" value="Metallo-B-lactamas"/>
</dbReference>
<evidence type="ECO:0000313" key="6">
    <source>
        <dbReference type="Proteomes" id="UP000186666"/>
    </source>
</evidence>
<dbReference type="Proteomes" id="UP000186666">
    <property type="component" value="Unassembled WGS sequence"/>
</dbReference>
<gene>
    <name evidence="5" type="ORF">SAMN05421578_102527</name>
</gene>